<organism evidence="1">
    <name type="scientific">Rhizophora mucronata</name>
    <name type="common">Asiatic mangrove</name>
    <dbReference type="NCBI Taxonomy" id="61149"/>
    <lineage>
        <taxon>Eukaryota</taxon>
        <taxon>Viridiplantae</taxon>
        <taxon>Streptophyta</taxon>
        <taxon>Embryophyta</taxon>
        <taxon>Tracheophyta</taxon>
        <taxon>Spermatophyta</taxon>
        <taxon>Magnoliopsida</taxon>
        <taxon>eudicotyledons</taxon>
        <taxon>Gunneridae</taxon>
        <taxon>Pentapetalae</taxon>
        <taxon>rosids</taxon>
        <taxon>fabids</taxon>
        <taxon>Malpighiales</taxon>
        <taxon>Rhizophoraceae</taxon>
        <taxon>Rhizophora</taxon>
    </lineage>
</organism>
<dbReference type="AlphaFoldDB" id="A0A2P2JIU2"/>
<dbReference type="EMBL" id="GGEC01012881">
    <property type="protein sequence ID" value="MBW93364.1"/>
    <property type="molecule type" value="Transcribed_RNA"/>
</dbReference>
<reference evidence="1" key="1">
    <citation type="submission" date="2018-02" db="EMBL/GenBank/DDBJ databases">
        <title>Rhizophora mucronata_Transcriptome.</title>
        <authorList>
            <person name="Meera S.P."/>
            <person name="Sreeshan A."/>
            <person name="Augustine A."/>
        </authorList>
    </citation>
    <scope>NUCLEOTIDE SEQUENCE</scope>
    <source>
        <tissue evidence="1">Leaf</tissue>
    </source>
</reference>
<proteinExistence type="predicted"/>
<accession>A0A2P2JIU2</accession>
<sequence length="74" mass="8381">MCQPKLHTKACHICLANGQCGIRLICIFIVKATKKAYIDKEPSLSTQIRNTKDFIPSNQQKKNGKFLIEYTSPI</sequence>
<evidence type="ECO:0000313" key="1">
    <source>
        <dbReference type="EMBL" id="MBW93364.1"/>
    </source>
</evidence>
<protein>
    <submittedName>
        <fullName evidence="1">Retrovirus-related Pol polyprotein from transposon TNT 1-94</fullName>
    </submittedName>
</protein>
<name>A0A2P2JIU2_RHIMU</name>